<dbReference type="RefSeq" id="WP_008505288.1">
    <property type="nucleotide sequence ID" value="NZ_CM001403.1"/>
</dbReference>
<gene>
    <name evidence="1" type="ORF">Mucpa_1356</name>
</gene>
<evidence type="ECO:0000313" key="1">
    <source>
        <dbReference type="EMBL" id="EHQ25518.1"/>
    </source>
</evidence>
<dbReference type="OrthoDB" id="771660at2"/>
<name>H1YHX0_9SPHI</name>
<dbReference type="EMBL" id="CM001403">
    <property type="protein sequence ID" value="EHQ25518.1"/>
    <property type="molecule type" value="Genomic_DNA"/>
</dbReference>
<proteinExistence type="predicted"/>
<reference evidence="1" key="1">
    <citation type="submission" date="2011-09" db="EMBL/GenBank/DDBJ databases">
        <title>The permanent draft genome of Mucilaginibacter paludis DSM 18603.</title>
        <authorList>
            <consortium name="US DOE Joint Genome Institute (JGI-PGF)"/>
            <person name="Lucas S."/>
            <person name="Han J."/>
            <person name="Lapidus A."/>
            <person name="Bruce D."/>
            <person name="Goodwin L."/>
            <person name="Pitluck S."/>
            <person name="Peters L."/>
            <person name="Kyrpides N."/>
            <person name="Mavromatis K."/>
            <person name="Ivanova N."/>
            <person name="Mikhailova N."/>
            <person name="Held B."/>
            <person name="Detter J.C."/>
            <person name="Tapia R."/>
            <person name="Han C."/>
            <person name="Land M."/>
            <person name="Hauser L."/>
            <person name="Markowitz V."/>
            <person name="Cheng J.-F."/>
            <person name="Hugenholtz P."/>
            <person name="Woyke T."/>
            <person name="Wu D."/>
            <person name="Tindall B."/>
            <person name="Brambilla E."/>
            <person name="Klenk H.-P."/>
            <person name="Eisen J.A."/>
        </authorList>
    </citation>
    <scope>NUCLEOTIDE SEQUENCE [LARGE SCALE GENOMIC DNA]</scope>
    <source>
        <strain evidence="1">DSM 18603</strain>
    </source>
</reference>
<organism evidence="1 2">
    <name type="scientific">Mucilaginibacter paludis DSM 18603</name>
    <dbReference type="NCBI Taxonomy" id="714943"/>
    <lineage>
        <taxon>Bacteria</taxon>
        <taxon>Pseudomonadati</taxon>
        <taxon>Bacteroidota</taxon>
        <taxon>Sphingobacteriia</taxon>
        <taxon>Sphingobacteriales</taxon>
        <taxon>Sphingobacteriaceae</taxon>
        <taxon>Mucilaginibacter</taxon>
    </lineage>
</organism>
<dbReference type="HOGENOM" id="CLU_1003608_0_0_10"/>
<accession>H1YHX0</accession>
<keyword evidence="2" id="KW-1185">Reference proteome</keyword>
<dbReference type="AlphaFoldDB" id="H1YHX0"/>
<dbReference type="eggNOG" id="ENOG503418D">
    <property type="taxonomic scope" value="Bacteria"/>
</dbReference>
<dbReference type="STRING" id="714943.Mucpa_1356"/>
<sequence length="267" mass="30906">MKKLRPLPTFTIEGTTFLVDIHKQVLRQANDPDNEISFINNMQDNGTFYGLLYDLDEKRAAEDLFDQNRVKGIDVPTLIELDPQGMSAKYGIPETELKGKTDFEVIVDQDWLAERKKGVLPRVNIAGEEFIIDLPLQELRHAKYFFPVISLKSFDLTNDGEYYEAFYHPVMKQVVNIDPKLTEFPDNVVKIRLPNELGLDPVSTARRYGIDENELLRRFPPKKDLKAVIIPLADTGIPALIRQNREQLQKEHAEIARRIKPRHRPRF</sequence>
<evidence type="ECO:0000313" key="2">
    <source>
        <dbReference type="Proteomes" id="UP000002774"/>
    </source>
</evidence>
<dbReference type="Proteomes" id="UP000002774">
    <property type="component" value="Chromosome"/>
</dbReference>
<protein>
    <submittedName>
        <fullName evidence="1">Uncharacterized protein</fullName>
    </submittedName>
</protein>